<dbReference type="Proteomes" id="UP000565262">
    <property type="component" value="Unassembled WGS sequence"/>
</dbReference>
<protein>
    <recommendedName>
        <fullName evidence="2">CBU-0592-like domain-containing protein</fullName>
    </recommendedName>
</protein>
<keyword evidence="1" id="KW-1133">Transmembrane helix</keyword>
<organism evidence="3 4">
    <name type="scientific">Oceanospirillum sediminis</name>
    <dbReference type="NCBI Taxonomy" id="2760088"/>
    <lineage>
        <taxon>Bacteria</taxon>
        <taxon>Pseudomonadati</taxon>
        <taxon>Pseudomonadota</taxon>
        <taxon>Gammaproteobacteria</taxon>
        <taxon>Oceanospirillales</taxon>
        <taxon>Oceanospirillaceae</taxon>
        <taxon>Oceanospirillum</taxon>
    </lineage>
</organism>
<evidence type="ECO:0000313" key="4">
    <source>
        <dbReference type="Proteomes" id="UP000565262"/>
    </source>
</evidence>
<dbReference type="AlphaFoldDB" id="A0A839IV00"/>
<keyword evidence="1" id="KW-0472">Membrane</keyword>
<feature type="transmembrane region" description="Helical" evidence="1">
    <location>
        <begin position="6"/>
        <end position="24"/>
    </location>
</feature>
<gene>
    <name evidence="3" type="ORF">H4O21_16975</name>
</gene>
<evidence type="ECO:0000313" key="3">
    <source>
        <dbReference type="EMBL" id="MBB1488299.1"/>
    </source>
</evidence>
<keyword evidence="1" id="KW-0812">Transmembrane</keyword>
<dbReference type="RefSeq" id="WP_182810068.1">
    <property type="nucleotide sequence ID" value="NZ_JACJFM010000026.1"/>
</dbReference>
<keyword evidence="4" id="KW-1185">Reference proteome</keyword>
<dbReference type="InterPro" id="IPR058058">
    <property type="entry name" value="CBU_0592-like"/>
</dbReference>
<accession>A0A839IV00</accession>
<reference evidence="3 4" key="1">
    <citation type="submission" date="2020-08" db="EMBL/GenBank/DDBJ databases">
        <title>Oceanospirillum sp. nov. isolated from marine sediment.</title>
        <authorList>
            <person name="Ji X."/>
        </authorList>
    </citation>
    <scope>NUCLEOTIDE SEQUENCE [LARGE SCALE GENOMIC DNA]</scope>
    <source>
        <strain evidence="3 4">D5</strain>
    </source>
</reference>
<evidence type="ECO:0000259" key="2">
    <source>
        <dbReference type="Pfam" id="PF26604"/>
    </source>
</evidence>
<dbReference type="Pfam" id="PF26604">
    <property type="entry name" value="CBU_0592"/>
    <property type="match status" value="1"/>
</dbReference>
<feature type="domain" description="CBU-0592-like" evidence="2">
    <location>
        <begin position="6"/>
        <end position="80"/>
    </location>
</feature>
<dbReference type="NCBIfam" id="NF047864">
    <property type="entry name" value="CBU_0592_membra"/>
    <property type="match status" value="1"/>
</dbReference>
<dbReference type="EMBL" id="JACJFM010000026">
    <property type="protein sequence ID" value="MBB1488299.1"/>
    <property type="molecule type" value="Genomic_DNA"/>
</dbReference>
<evidence type="ECO:0000256" key="1">
    <source>
        <dbReference type="SAM" id="Phobius"/>
    </source>
</evidence>
<feature type="transmembrane region" description="Helical" evidence="1">
    <location>
        <begin position="61"/>
        <end position="78"/>
    </location>
</feature>
<name>A0A839IV00_9GAMM</name>
<feature type="transmembrane region" description="Helical" evidence="1">
    <location>
        <begin position="36"/>
        <end position="55"/>
    </location>
</feature>
<comment type="caution">
    <text evidence="3">The sequence shown here is derived from an EMBL/GenBank/DDBJ whole genome shotgun (WGS) entry which is preliminary data.</text>
</comment>
<sequence>MSYTWFDLVGNLGVFLVVLAFYLLQTERLNSHDIRYSLLNLTGAILLLISLMVSWNLSSVIIELFWIAISLIGIVRHFSRKRDNSPATGQTG</sequence>
<proteinExistence type="predicted"/>